<gene>
    <name evidence="2" type="ORF">TGP89_294630B</name>
</gene>
<dbReference type="AlphaFoldDB" id="A0A086JTJ2"/>
<evidence type="ECO:0000313" key="3">
    <source>
        <dbReference type="Proteomes" id="UP000028828"/>
    </source>
</evidence>
<name>A0A086JTJ2_TOXGO</name>
<proteinExistence type="predicted"/>
<dbReference type="VEuPathDB" id="ToxoDB:TGP89_294630B"/>
<protein>
    <submittedName>
        <fullName evidence="2">Putative PH domain protein</fullName>
    </submittedName>
</protein>
<accession>A0A086JTJ2</accession>
<reference evidence="2 3" key="1">
    <citation type="submission" date="2014-03" db="EMBL/GenBank/DDBJ databases">
        <authorList>
            <person name="Sibley D."/>
            <person name="Venepally P."/>
            <person name="Karamycheva S."/>
            <person name="Hadjithomas M."/>
            <person name="Khan A."/>
            <person name="Brunk B."/>
            <person name="Roos D."/>
            <person name="Caler E."/>
            <person name="Lorenzi H."/>
        </authorList>
    </citation>
    <scope>NUCLEOTIDE SEQUENCE [LARGE SCALE GENOMIC DNA]</scope>
    <source>
        <strain evidence="3">p89</strain>
    </source>
</reference>
<dbReference type="Proteomes" id="UP000028828">
    <property type="component" value="Unassembled WGS sequence"/>
</dbReference>
<organism evidence="2 3">
    <name type="scientific">Toxoplasma gondii p89</name>
    <dbReference type="NCBI Taxonomy" id="943119"/>
    <lineage>
        <taxon>Eukaryota</taxon>
        <taxon>Sar</taxon>
        <taxon>Alveolata</taxon>
        <taxon>Apicomplexa</taxon>
        <taxon>Conoidasida</taxon>
        <taxon>Coccidia</taxon>
        <taxon>Eucoccidiorida</taxon>
        <taxon>Eimeriorina</taxon>
        <taxon>Sarcocystidae</taxon>
        <taxon>Toxoplasma</taxon>
    </lineage>
</organism>
<sequence>KPDKGYFCSELVASALKEIGALPEDTHCARYWPHNFAAGSALKLNEGFELDEELLVDFCLRSRPRKHRGHRVKEGRTVPSPTATPQIEELSDSDSRPFPPSRSGNGKGSFLGSVGDVETEALRTETPETPEGAHASEHKTDEREAV</sequence>
<dbReference type="PANTHER" id="PTHR47112:SF1">
    <property type="entry name" value="PX DOMAIN-CONTAINING PROTEIN"/>
    <property type="match status" value="1"/>
</dbReference>
<dbReference type="PANTHER" id="PTHR47112">
    <property type="entry name" value="PX DOMAIN-CONTAINING PROTEIN"/>
    <property type="match status" value="1"/>
</dbReference>
<evidence type="ECO:0000313" key="2">
    <source>
        <dbReference type="EMBL" id="KFG35460.1"/>
    </source>
</evidence>
<feature type="non-terminal residue" evidence="2">
    <location>
        <position position="1"/>
    </location>
</feature>
<dbReference type="EMBL" id="AEYI02001595">
    <property type="protein sequence ID" value="KFG35460.1"/>
    <property type="molecule type" value="Genomic_DNA"/>
</dbReference>
<dbReference type="Gene3D" id="3.90.1720.10">
    <property type="entry name" value="endopeptidase domain like (from Nostoc punctiforme)"/>
    <property type="match status" value="1"/>
</dbReference>
<feature type="region of interest" description="Disordered" evidence="1">
    <location>
        <begin position="66"/>
        <end position="146"/>
    </location>
</feature>
<comment type="caution">
    <text evidence="2">The sequence shown here is derived from an EMBL/GenBank/DDBJ whole genome shotgun (WGS) entry which is preliminary data.</text>
</comment>
<evidence type="ECO:0000256" key="1">
    <source>
        <dbReference type="SAM" id="MobiDB-lite"/>
    </source>
</evidence>
<feature type="compositionally biased region" description="Basic and acidic residues" evidence="1">
    <location>
        <begin position="134"/>
        <end position="146"/>
    </location>
</feature>